<evidence type="ECO:0000256" key="6">
    <source>
        <dbReference type="ARBA" id="ARBA00022679"/>
    </source>
</evidence>
<evidence type="ECO:0000256" key="11">
    <source>
        <dbReference type="ARBA" id="ARBA00023242"/>
    </source>
</evidence>
<evidence type="ECO:0000313" key="19">
    <source>
        <dbReference type="EMBL" id="TNN07158.1"/>
    </source>
</evidence>
<dbReference type="GO" id="GO:0006511">
    <property type="term" value="P:ubiquitin-dependent protein catabolic process"/>
    <property type="evidence" value="ECO:0007669"/>
    <property type="project" value="TreeGrafter"/>
</dbReference>
<keyword evidence="8" id="KW-0498">Mitosis</keyword>
<evidence type="ECO:0000256" key="10">
    <source>
        <dbReference type="ARBA" id="ARBA00022833"/>
    </source>
</evidence>
<evidence type="ECO:0000256" key="4">
    <source>
        <dbReference type="ARBA" id="ARBA00012483"/>
    </source>
</evidence>
<keyword evidence="10" id="KW-0862">Zinc</keyword>
<evidence type="ECO:0000256" key="1">
    <source>
        <dbReference type="ARBA" id="ARBA00000900"/>
    </source>
</evidence>
<keyword evidence="5" id="KW-0132">Cell division</keyword>
<evidence type="ECO:0000256" key="15">
    <source>
        <dbReference type="PROSITE-ProRule" id="PRU00175"/>
    </source>
</evidence>
<keyword evidence="9" id="KW-0833">Ubl conjugation pathway</keyword>
<evidence type="ECO:0000256" key="12">
    <source>
        <dbReference type="ARBA" id="ARBA00023306"/>
    </source>
</evidence>
<dbReference type="Gene3D" id="2.60.200.20">
    <property type="match status" value="1"/>
</dbReference>
<dbReference type="PROSITE" id="PS50089">
    <property type="entry name" value="ZF_RING_2"/>
    <property type="match status" value="1"/>
</dbReference>
<proteinExistence type="predicted"/>
<dbReference type="GO" id="GO:0008270">
    <property type="term" value="F:zinc ion binding"/>
    <property type="evidence" value="ECO:0007669"/>
    <property type="project" value="UniProtKB-KW"/>
</dbReference>
<dbReference type="EC" id="2.3.2.27" evidence="4"/>
<dbReference type="EMBL" id="SKCS01000438">
    <property type="protein sequence ID" value="TNN07158.1"/>
    <property type="molecule type" value="Genomic_DNA"/>
</dbReference>
<organism evidence="19 20">
    <name type="scientific">Schistosoma japonicum</name>
    <name type="common">Blood fluke</name>
    <dbReference type="NCBI Taxonomy" id="6182"/>
    <lineage>
        <taxon>Eukaryota</taxon>
        <taxon>Metazoa</taxon>
        <taxon>Spiralia</taxon>
        <taxon>Lophotrochozoa</taxon>
        <taxon>Platyhelminthes</taxon>
        <taxon>Trematoda</taxon>
        <taxon>Digenea</taxon>
        <taxon>Strigeidida</taxon>
        <taxon>Schistosomatoidea</taxon>
        <taxon>Schistosomatidae</taxon>
        <taxon>Schistosoma</taxon>
    </lineage>
</organism>
<dbReference type="SUPFAM" id="SSF57850">
    <property type="entry name" value="RING/U-box"/>
    <property type="match status" value="1"/>
</dbReference>
<evidence type="ECO:0000256" key="16">
    <source>
        <dbReference type="SAM" id="MobiDB-lite"/>
    </source>
</evidence>
<comment type="caution">
    <text evidence="19">The sequence shown here is derived from an EMBL/GenBank/DDBJ whole genome shotgun (WGS) entry which is preliminary data.</text>
</comment>
<sequence length="562" mass="63818">MYVPQKRLDNVADMPTSSTDVSEKLEKTSIKWAKLLSVHDSSMHELSQEVITIGSSEECSIVIKHEQISSSHCLLMKDPDNVIWLYDCSETGTYCNNDGQWLRQDCVTLHTGDYFHLVWDDIDAKKRIGFCILFADTVCKRLDSPGECDKMINMTVLQPQSLSSSSELIRPSTSTDDTDLETCLTCVICGDIYFECCSVQPCLHSFCTLCWLKWNKFECPMCRKSVTTYAKNHQLNNLVDVFLRKHPEKLKSELEQNEIKQEITRLSRPSNQSRRYNNRARRNRERFTVSEGGRSLLRASSSNVFPIVPAIAATIATPTSITIPATGNTSTSSALMPTYIPINGGCVVCAWLPPTNDYHGSSSSNVGINLVDRGPRINECSAHCYCACCNRPMPFQTTLQLHGMNRTECEVCRHTFCSLINPHGCSTCDGYCLSRVQDLTRYNSIPRTLLLNNRIETRILDDYLTSQGISIPIFISQCLSLYINTTVIYPSCILNENSLICKNCGEYLLSQLAYQYRVSICSDELPNDVITKPNCYYGRYCRYQSYNYHHARRFNHICERSF</sequence>
<dbReference type="InterPro" id="IPR001841">
    <property type="entry name" value="Znf_RING"/>
</dbReference>
<comment type="subcellular location">
    <subcellularLocation>
        <location evidence="2">Nucleus</location>
    </subcellularLocation>
</comment>
<feature type="region of interest" description="Disordered" evidence="16">
    <location>
        <begin position="1"/>
        <end position="20"/>
    </location>
</feature>
<dbReference type="OrthoDB" id="1305878at2759"/>
<gene>
    <name evidence="19" type="ORF">EWB00_007917</name>
</gene>
<evidence type="ECO:0000256" key="7">
    <source>
        <dbReference type="ARBA" id="ARBA00022771"/>
    </source>
</evidence>
<keyword evidence="6" id="KW-0808">Transferase</keyword>
<evidence type="ECO:0000313" key="20">
    <source>
        <dbReference type="Proteomes" id="UP000311919"/>
    </source>
</evidence>
<dbReference type="SMART" id="SM00240">
    <property type="entry name" value="FHA"/>
    <property type="match status" value="1"/>
</dbReference>
<dbReference type="AlphaFoldDB" id="A0A4Z2CSN2"/>
<protein>
    <recommendedName>
        <fullName evidence="4">RING-type E3 ubiquitin transferase</fullName>
        <ecNumber evidence="4">2.3.2.27</ecNumber>
    </recommendedName>
    <alternativeName>
        <fullName evidence="14">Checkpoint with forkhead and RING finger domains protein</fullName>
    </alternativeName>
    <alternativeName>
        <fullName evidence="13">RING-type E3 ubiquitin transferase CHFR</fullName>
    </alternativeName>
</protein>
<keyword evidence="12" id="KW-0131">Cell cycle</keyword>
<evidence type="ECO:0000256" key="3">
    <source>
        <dbReference type="ARBA" id="ARBA00004906"/>
    </source>
</evidence>
<dbReference type="Proteomes" id="UP000311919">
    <property type="component" value="Unassembled WGS sequence"/>
</dbReference>
<evidence type="ECO:0000256" key="13">
    <source>
        <dbReference type="ARBA" id="ARBA00029800"/>
    </source>
</evidence>
<name>A0A4Z2CSN2_SCHJA</name>
<dbReference type="Pfam" id="PF17979">
    <property type="entry name" value="zf-CRD"/>
    <property type="match status" value="1"/>
</dbReference>
<keyword evidence="11" id="KW-0539">Nucleus</keyword>
<evidence type="ECO:0000256" key="8">
    <source>
        <dbReference type="ARBA" id="ARBA00022776"/>
    </source>
</evidence>
<dbReference type="Gene3D" id="3.30.40.10">
    <property type="entry name" value="Zinc/RING finger domain, C3HC4 (zinc finger)"/>
    <property type="match status" value="1"/>
</dbReference>
<keyword evidence="20" id="KW-1185">Reference proteome</keyword>
<dbReference type="InterPro" id="IPR013083">
    <property type="entry name" value="Znf_RING/FYVE/PHD"/>
</dbReference>
<feature type="domain" description="RING-type" evidence="18">
    <location>
        <begin position="186"/>
        <end position="223"/>
    </location>
</feature>
<dbReference type="PANTHER" id="PTHR16079">
    <property type="entry name" value="UBIQUITIN LIGASE PROTEIN CHFR"/>
    <property type="match status" value="1"/>
</dbReference>
<evidence type="ECO:0000256" key="5">
    <source>
        <dbReference type="ARBA" id="ARBA00022618"/>
    </source>
</evidence>
<dbReference type="PROSITE" id="PS50006">
    <property type="entry name" value="FHA_DOMAIN"/>
    <property type="match status" value="1"/>
</dbReference>
<feature type="compositionally biased region" description="Basic and acidic residues" evidence="16">
    <location>
        <begin position="1"/>
        <end position="10"/>
    </location>
</feature>
<comment type="pathway">
    <text evidence="3">Protein modification; protein ubiquitination.</text>
</comment>
<dbReference type="InterPro" id="IPR008984">
    <property type="entry name" value="SMAD_FHA_dom_sf"/>
</dbReference>
<keyword evidence="7 15" id="KW-0479">Metal-binding</keyword>
<accession>A0A4Z2CSN2</accession>
<dbReference type="PANTHER" id="PTHR16079:SF4">
    <property type="entry name" value="E3 UBIQUITIN-PROTEIN LIGASE CHFR"/>
    <property type="match status" value="1"/>
</dbReference>
<evidence type="ECO:0000259" key="17">
    <source>
        <dbReference type="PROSITE" id="PS50006"/>
    </source>
</evidence>
<evidence type="ECO:0000256" key="2">
    <source>
        <dbReference type="ARBA" id="ARBA00004123"/>
    </source>
</evidence>
<dbReference type="STRING" id="6182.A0A4Z2CSN2"/>
<comment type="catalytic activity">
    <reaction evidence="1">
        <text>S-ubiquitinyl-[E2 ubiquitin-conjugating enzyme]-L-cysteine + [acceptor protein]-L-lysine = [E2 ubiquitin-conjugating enzyme]-L-cysteine + N(6)-ubiquitinyl-[acceptor protein]-L-lysine.</text>
        <dbReference type="EC" id="2.3.2.27"/>
    </reaction>
</comment>
<dbReference type="GO" id="GO:0016567">
    <property type="term" value="P:protein ubiquitination"/>
    <property type="evidence" value="ECO:0007669"/>
    <property type="project" value="UniProtKB-UniPathway"/>
</dbReference>
<keyword evidence="7 15" id="KW-0863">Zinc-finger</keyword>
<reference evidence="19 20" key="1">
    <citation type="submission" date="2019-03" db="EMBL/GenBank/DDBJ databases">
        <title>An improved genome assembly of the fluke Schistosoma japonicum.</title>
        <authorList>
            <person name="Hu W."/>
            <person name="Luo F."/>
            <person name="Yin M."/>
            <person name="Mo X."/>
            <person name="Sun C."/>
            <person name="Wu Q."/>
            <person name="Zhu B."/>
            <person name="Xiang M."/>
            <person name="Wang J."/>
            <person name="Wang Y."/>
            <person name="Zhang T."/>
            <person name="Xu B."/>
            <person name="Zheng H."/>
            <person name="Feng Z."/>
        </authorList>
    </citation>
    <scope>NUCLEOTIDE SEQUENCE [LARGE SCALE GENOMIC DNA]</scope>
    <source>
        <strain evidence="19">HuSjv2</strain>
        <tissue evidence="19">Worms</tissue>
    </source>
</reference>
<dbReference type="InterPro" id="IPR052256">
    <property type="entry name" value="E3_ubiquitin-ligase_CHFR"/>
</dbReference>
<dbReference type="InterPro" id="IPR000253">
    <property type="entry name" value="FHA_dom"/>
</dbReference>
<dbReference type="UniPathway" id="UPA00143"/>
<dbReference type="SUPFAM" id="SSF49879">
    <property type="entry name" value="SMAD/FHA domain"/>
    <property type="match status" value="1"/>
</dbReference>
<evidence type="ECO:0000256" key="14">
    <source>
        <dbReference type="ARBA" id="ARBA00031332"/>
    </source>
</evidence>
<evidence type="ECO:0000259" key="18">
    <source>
        <dbReference type="PROSITE" id="PS50089"/>
    </source>
</evidence>
<dbReference type="Pfam" id="PF00498">
    <property type="entry name" value="FHA"/>
    <property type="match status" value="1"/>
</dbReference>
<dbReference type="GO" id="GO:0061630">
    <property type="term" value="F:ubiquitin protein ligase activity"/>
    <property type="evidence" value="ECO:0007669"/>
    <property type="project" value="UniProtKB-EC"/>
</dbReference>
<evidence type="ECO:0000256" key="9">
    <source>
        <dbReference type="ARBA" id="ARBA00022786"/>
    </source>
</evidence>
<dbReference type="GO" id="GO:0005634">
    <property type="term" value="C:nucleus"/>
    <property type="evidence" value="ECO:0007669"/>
    <property type="project" value="UniProtKB-SubCell"/>
</dbReference>
<feature type="domain" description="FHA" evidence="17">
    <location>
        <begin position="51"/>
        <end position="100"/>
    </location>
</feature>
<dbReference type="InterPro" id="IPR040909">
    <property type="entry name" value="CHFR_Znf-CRD"/>
</dbReference>
<dbReference type="GO" id="GO:0051301">
    <property type="term" value="P:cell division"/>
    <property type="evidence" value="ECO:0007669"/>
    <property type="project" value="UniProtKB-KW"/>
</dbReference>